<feature type="signal peptide" evidence="1">
    <location>
        <begin position="1"/>
        <end position="22"/>
    </location>
</feature>
<evidence type="ECO:0000313" key="3">
    <source>
        <dbReference type="Proteomes" id="UP001385951"/>
    </source>
</evidence>
<dbReference type="EMBL" id="JASBNA010000009">
    <property type="protein sequence ID" value="KAK7689149.1"/>
    <property type="molecule type" value="Genomic_DNA"/>
</dbReference>
<keyword evidence="3" id="KW-1185">Reference proteome</keyword>
<comment type="caution">
    <text evidence="2">The sequence shown here is derived from an EMBL/GenBank/DDBJ whole genome shotgun (WGS) entry which is preliminary data.</text>
</comment>
<evidence type="ECO:0000313" key="2">
    <source>
        <dbReference type="EMBL" id="KAK7689149.1"/>
    </source>
</evidence>
<feature type="chain" id="PRO_5043900595" evidence="1">
    <location>
        <begin position="23"/>
        <end position="70"/>
    </location>
</feature>
<organism evidence="2 3">
    <name type="scientific">Cerrena zonata</name>
    <dbReference type="NCBI Taxonomy" id="2478898"/>
    <lineage>
        <taxon>Eukaryota</taxon>
        <taxon>Fungi</taxon>
        <taxon>Dikarya</taxon>
        <taxon>Basidiomycota</taxon>
        <taxon>Agaricomycotina</taxon>
        <taxon>Agaricomycetes</taxon>
        <taxon>Polyporales</taxon>
        <taxon>Cerrenaceae</taxon>
        <taxon>Cerrena</taxon>
    </lineage>
</organism>
<protein>
    <submittedName>
        <fullName evidence="2">Uncharacterized protein</fullName>
    </submittedName>
</protein>
<accession>A0AAW0GCS9</accession>
<gene>
    <name evidence="2" type="ORF">QCA50_007840</name>
</gene>
<sequence length="70" mass="7806">MSCGHLAAVVVWNSTFLPFDAALKAVQITPPCSNFPIMSEMSVIFSDRMEFDTVSCLVHGRATWESHCVW</sequence>
<dbReference type="AlphaFoldDB" id="A0AAW0GCS9"/>
<reference evidence="2 3" key="1">
    <citation type="submission" date="2022-09" db="EMBL/GenBank/DDBJ databases">
        <authorList>
            <person name="Palmer J.M."/>
        </authorList>
    </citation>
    <scope>NUCLEOTIDE SEQUENCE [LARGE SCALE GENOMIC DNA]</scope>
    <source>
        <strain evidence="2 3">DSM 7382</strain>
    </source>
</reference>
<proteinExistence type="predicted"/>
<name>A0AAW0GCS9_9APHY</name>
<evidence type="ECO:0000256" key="1">
    <source>
        <dbReference type="SAM" id="SignalP"/>
    </source>
</evidence>
<dbReference type="Proteomes" id="UP001385951">
    <property type="component" value="Unassembled WGS sequence"/>
</dbReference>
<keyword evidence="1" id="KW-0732">Signal</keyword>